<gene>
    <name evidence="1" type="ORF">HK16_10665</name>
</gene>
<sequence>MPSVIVSGSTGSIRSALDRIADIGRNPSAVLDAVGNSILNNTRRRMEQGVDPHGARWDSYAPLNPIYASSKEGPGILRGPDFSTTGLYRSLTKQARGNTLVWGSALPYARIHQLGGIIQPRNKRWLSFEMGGRLWHLDNVEIPARPYLGFTEEDRADLMGELEDYLDRAVRG</sequence>
<dbReference type="EMBL" id="JOOZ01000036">
    <property type="protein sequence ID" value="OUL66335.1"/>
    <property type="molecule type" value="Genomic_DNA"/>
</dbReference>
<name>A0A252EIP4_9PROT</name>
<proteinExistence type="predicted"/>
<evidence type="ECO:0000313" key="2">
    <source>
        <dbReference type="Proteomes" id="UP000195072"/>
    </source>
</evidence>
<dbReference type="InterPro" id="IPR006522">
    <property type="entry name" value="Phage_virion_morphogenesis"/>
</dbReference>
<accession>A0A252EIP4</accession>
<organism evidence="1 2">
    <name type="scientific">Acetobacter senegalensis</name>
    <dbReference type="NCBI Taxonomy" id="446692"/>
    <lineage>
        <taxon>Bacteria</taxon>
        <taxon>Pseudomonadati</taxon>
        <taxon>Pseudomonadota</taxon>
        <taxon>Alphaproteobacteria</taxon>
        <taxon>Acetobacterales</taxon>
        <taxon>Acetobacteraceae</taxon>
        <taxon>Acetobacter</taxon>
    </lineage>
</organism>
<dbReference type="RefSeq" id="WP_086897526.1">
    <property type="nucleotide sequence ID" value="NZ_JOOZ01000036.1"/>
</dbReference>
<dbReference type="NCBIfam" id="TIGR01635">
    <property type="entry name" value="tail_comp_S"/>
    <property type="match status" value="1"/>
</dbReference>
<reference evidence="1 2" key="1">
    <citation type="submission" date="2014-06" db="EMBL/GenBank/DDBJ databases">
        <authorList>
            <person name="Ju J."/>
            <person name="Zhang J."/>
        </authorList>
    </citation>
    <scope>NUCLEOTIDE SEQUENCE [LARGE SCALE GENOMIC DNA]</scope>
    <source>
        <strain evidence="1">DmL_050</strain>
    </source>
</reference>
<dbReference type="Pfam" id="PF05069">
    <property type="entry name" value="Phage_tail_S"/>
    <property type="match status" value="1"/>
</dbReference>
<protein>
    <submittedName>
        <fullName evidence="1">Virion morphogenesis protein</fullName>
    </submittedName>
</protein>
<dbReference type="Proteomes" id="UP000195072">
    <property type="component" value="Unassembled WGS sequence"/>
</dbReference>
<dbReference type="AlphaFoldDB" id="A0A252EIP4"/>
<comment type="caution">
    <text evidence="1">The sequence shown here is derived from an EMBL/GenBank/DDBJ whole genome shotgun (WGS) entry which is preliminary data.</text>
</comment>
<evidence type="ECO:0000313" key="1">
    <source>
        <dbReference type="EMBL" id="OUL66335.1"/>
    </source>
</evidence>